<dbReference type="RefSeq" id="WP_249905226.1">
    <property type="nucleotide sequence ID" value="NZ_JAMGBA010000004.1"/>
</dbReference>
<feature type="compositionally biased region" description="Low complexity" evidence="4">
    <location>
        <begin position="168"/>
        <end position="182"/>
    </location>
</feature>
<feature type="coiled-coil region" evidence="3">
    <location>
        <begin position="82"/>
        <end position="163"/>
    </location>
</feature>
<dbReference type="PANTHER" id="PTHR32347:SF23">
    <property type="entry name" value="BLL5650 PROTEIN"/>
    <property type="match status" value="1"/>
</dbReference>
<evidence type="ECO:0000256" key="4">
    <source>
        <dbReference type="SAM" id="MobiDB-lite"/>
    </source>
</evidence>
<evidence type="ECO:0000313" key="7">
    <source>
        <dbReference type="Proteomes" id="UP001203410"/>
    </source>
</evidence>
<evidence type="ECO:0000256" key="3">
    <source>
        <dbReference type="SAM" id="Coils"/>
    </source>
</evidence>
<dbReference type="Proteomes" id="UP001203410">
    <property type="component" value="Unassembled WGS sequence"/>
</dbReference>
<keyword evidence="5" id="KW-0472">Membrane</keyword>
<accession>A0ABT0RXL6</accession>
<keyword evidence="7" id="KW-1185">Reference proteome</keyword>
<evidence type="ECO:0000256" key="5">
    <source>
        <dbReference type="SAM" id="Phobius"/>
    </source>
</evidence>
<keyword evidence="5" id="KW-1133">Transmembrane helix</keyword>
<dbReference type="SUPFAM" id="SSF111369">
    <property type="entry name" value="HlyD-like secretion proteins"/>
    <property type="match status" value="2"/>
</dbReference>
<keyword evidence="2 3" id="KW-0175">Coiled coil</keyword>
<dbReference type="PANTHER" id="PTHR32347">
    <property type="entry name" value="EFFLUX SYSTEM COMPONENT YKNX-RELATED"/>
    <property type="match status" value="1"/>
</dbReference>
<reference evidence="6 7" key="1">
    <citation type="submission" date="2022-05" db="EMBL/GenBank/DDBJ databases">
        <authorList>
            <person name="Jo J.-H."/>
            <person name="Im W.-T."/>
        </authorList>
    </citation>
    <scope>NUCLEOTIDE SEQUENCE [LARGE SCALE GENOMIC DNA]</scope>
    <source>
        <strain evidence="6 7">NSE70-1</strain>
    </source>
</reference>
<feature type="transmembrane region" description="Helical" evidence="5">
    <location>
        <begin position="7"/>
        <end position="25"/>
    </location>
</feature>
<comment type="caution">
    <text evidence="6">The sequence shown here is derived from an EMBL/GenBank/DDBJ whole genome shotgun (WGS) entry which is preliminary data.</text>
</comment>
<evidence type="ECO:0000256" key="2">
    <source>
        <dbReference type="ARBA" id="ARBA00023054"/>
    </source>
</evidence>
<dbReference type="InterPro" id="IPR050465">
    <property type="entry name" value="UPF0194_transport"/>
</dbReference>
<keyword evidence="5" id="KW-0812">Transmembrane</keyword>
<dbReference type="Gene3D" id="2.40.50.100">
    <property type="match status" value="1"/>
</dbReference>
<name>A0ABT0RXL6_9SPHN</name>
<evidence type="ECO:0000313" key="6">
    <source>
        <dbReference type="EMBL" id="MCL6699769.1"/>
    </source>
</evidence>
<dbReference type="Gene3D" id="2.40.30.170">
    <property type="match status" value="1"/>
</dbReference>
<comment type="subcellular location">
    <subcellularLocation>
        <location evidence="1">Cell envelope</location>
    </subcellularLocation>
</comment>
<protein>
    <submittedName>
        <fullName evidence="6">HlyD family efflux transporter periplasmic adaptor subunit</fullName>
    </submittedName>
</protein>
<feature type="region of interest" description="Disordered" evidence="4">
    <location>
        <begin position="168"/>
        <end position="187"/>
    </location>
</feature>
<evidence type="ECO:0000256" key="1">
    <source>
        <dbReference type="ARBA" id="ARBA00004196"/>
    </source>
</evidence>
<proteinExistence type="predicted"/>
<gene>
    <name evidence="6" type="ORF">LZ496_13385</name>
</gene>
<sequence>MTRGPKILILLVVIAGAAFLAWRLFGPGPRERYLSGYIEGESLFLAAPVAGTISAIRAEEGQRVAAGAQLFAIDPATLSAQGDQAQAQIAEARTQIASAQANAQQAEAEATAAATDVDKAQRDLNRLLSVRRDDAAAVAGTDIDAAQAALREASARLRAARETASARRSQIAAARAQESQARGGSREVDIRVGQLSPPAPSAGRVEEVYFRPGEWAAANQPVVSLLPDDRIKVRFFVPEKEVARYRPGTSVRFSCDGCASGLSAKISYVSPRPEFTPPVIFSRDSRDRLVFMVEALPAKPANLMPGLPVDVVPLP</sequence>
<organism evidence="6 7">
    <name type="scientific">Sphingomonas caseinilyticus</name>
    <dbReference type="NCBI Taxonomy" id="2908205"/>
    <lineage>
        <taxon>Bacteria</taxon>
        <taxon>Pseudomonadati</taxon>
        <taxon>Pseudomonadota</taxon>
        <taxon>Alphaproteobacteria</taxon>
        <taxon>Sphingomonadales</taxon>
        <taxon>Sphingomonadaceae</taxon>
        <taxon>Sphingomonas</taxon>
    </lineage>
</organism>
<dbReference type="EMBL" id="JAMGBA010000004">
    <property type="protein sequence ID" value="MCL6699769.1"/>
    <property type="molecule type" value="Genomic_DNA"/>
</dbReference>